<dbReference type="GeneID" id="85443035"/>
<evidence type="ECO:0008006" key="4">
    <source>
        <dbReference type="Google" id="ProtNLM"/>
    </source>
</evidence>
<organism evidence="2 3">
    <name type="scientific">Colletotrichum navitas</name>
    <dbReference type="NCBI Taxonomy" id="681940"/>
    <lineage>
        <taxon>Eukaryota</taxon>
        <taxon>Fungi</taxon>
        <taxon>Dikarya</taxon>
        <taxon>Ascomycota</taxon>
        <taxon>Pezizomycotina</taxon>
        <taxon>Sordariomycetes</taxon>
        <taxon>Hypocreomycetidae</taxon>
        <taxon>Glomerellales</taxon>
        <taxon>Glomerellaceae</taxon>
        <taxon>Colletotrichum</taxon>
        <taxon>Colletotrichum graminicola species complex</taxon>
    </lineage>
</organism>
<accession>A0AAD8V1K4</accession>
<evidence type="ECO:0000313" key="2">
    <source>
        <dbReference type="EMBL" id="KAK1574409.1"/>
    </source>
</evidence>
<proteinExistence type="predicted"/>
<reference evidence="2" key="1">
    <citation type="submission" date="2021-06" db="EMBL/GenBank/DDBJ databases">
        <title>Comparative genomics, transcriptomics and evolutionary studies reveal genomic signatures of adaptation to plant cell wall in hemibiotrophic fungi.</title>
        <authorList>
            <consortium name="DOE Joint Genome Institute"/>
            <person name="Baroncelli R."/>
            <person name="Diaz J.F."/>
            <person name="Benocci T."/>
            <person name="Peng M."/>
            <person name="Battaglia E."/>
            <person name="Haridas S."/>
            <person name="Andreopoulos W."/>
            <person name="Labutti K."/>
            <person name="Pangilinan J."/>
            <person name="Floch G.L."/>
            <person name="Makela M.R."/>
            <person name="Henrissat B."/>
            <person name="Grigoriev I.V."/>
            <person name="Crouch J.A."/>
            <person name="De Vries R.P."/>
            <person name="Sukno S.A."/>
            <person name="Thon M.R."/>
        </authorList>
    </citation>
    <scope>NUCLEOTIDE SEQUENCE</scope>
    <source>
        <strain evidence="2">CBS 125086</strain>
    </source>
</reference>
<name>A0AAD8V1K4_9PEZI</name>
<gene>
    <name evidence="2" type="ORF">LY79DRAFT_566169</name>
</gene>
<feature type="chain" id="PRO_5042061373" description="Celp0028 effector like protein" evidence="1">
    <location>
        <begin position="19"/>
        <end position="242"/>
    </location>
</feature>
<feature type="signal peptide" evidence="1">
    <location>
        <begin position="1"/>
        <end position="18"/>
    </location>
</feature>
<comment type="caution">
    <text evidence="2">The sequence shown here is derived from an EMBL/GenBank/DDBJ whole genome shotgun (WGS) entry which is preliminary data.</text>
</comment>
<evidence type="ECO:0000256" key="1">
    <source>
        <dbReference type="SAM" id="SignalP"/>
    </source>
</evidence>
<protein>
    <recommendedName>
        <fullName evidence="4">Celp0028 effector like protein</fullName>
    </recommendedName>
</protein>
<sequence length="242" mass="25910">MRFSILAAAGLLVAGATAAPTPEPAALNWDDVVIVMDDGSTKVMKADKWAEIERRAPLPPIPEGFSTTPVRKAPENNITRRDCKWSAEAQILTDEEFLGADVAVSPVVSSFGAISDVSVASGYSISNTVTVTSGAEAFLIEKVLSVTLSVSYAYSWTTTETQTLRFTMSANNYGLVVSQPNVRRVTGNMLSGCADKPTVTPFVSDTYTDQSYGHLNWVKGVIRLCNSTVYPVPFCSGEGTHS</sequence>
<dbReference type="EMBL" id="JAHLJV010000076">
    <property type="protein sequence ID" value="KAK1574409.1"/>
    <property type="molecule type" value="Genomic_DNA"/>
</dbReference>
<keyword evidence="3" id="KW-1185">Reference proteome</keyword>
<dbReference type="Proteomes" id="UP001230504">
    <property type="component" value="Unassembled WGS sequence"/>
</dbReference>
<keyword evidence="1" id="KW-0732">Signal</keyword>
<dbReference type="AlphaFoldDB" id="A0AAD8V1K4"/>
<dbReference type="RefSeq" id="XP_060409936.1">
    <property type="nucleotide sequence ID" value="XM_060558795.1"/>
</dbReference>
<evidence type="ECO:0000313" key="3">
    <source>
        <dbReference type="Proteomes" id="UP001230504"/>
    </source>
</evidence>